<organism evidence="1">
    <name type="scientific">Anguilla anguilla</name>
    <name type="common">European freshwater eel</name>
    <name type="synonym">Muraena anguilla</name>
    <dbReference type="NCBI Taxonomy" id="7936"/>
    <lineage>
        <taxon>Eukaryota</taxon>
        <taxon>Metazoa</taxon>
        <taxon>Chordata</taxon>
        <taxon>Craniata</taxon>
        <taxon>Vertebrata</taxon>
        <taxon>Euteleostomi</taxon>
        <taxon>Actinopterygii</taxon>
        <taxon>Neopterygii</taxon>
        <taxon>Teleostei</taxon>
        <taxon>Anguilliformes</taxon>
        <taxon>Anguillidae</taxon>
        <taxon>Anguilla</taxon>
    </lineage>
</organism>
<reference evidence="1" key="2">
    <citation type="journal article" date="2015" name="Fish Shellfish Immunol.">
        <title>Early steps in the European eel (Anguilla anguilla)-Vibrio vulnificus interaction in the gills: Role of the RtxA13 toxin.</title>
        <authorList>
            <person name="Callol A."/>
            <person name="Pajuelo D."/>
            <person name="Ebbesson L."/>
            <person name="Teles M."/>
            <person name="MacKenzie S."/>
            <person name="Amaro C."/>
        </authorList>
    </citation>
    <scope>NUCLEOTIDE SEQUENCE</scope>
</reference>
<protein>
    <submittedName>
        <fullName evidence="1">Uncharacterized protein</fullName>
    </submittedName>
</protein>
<accession>A0A0E9Q8F6</accession>
<sequence length="32" mass="4036">MLTHTVERKEKKKKKKKEEYKKIRTIWFACLL</sequence>
<dbReference type="EMBL" id="GBXM01095548">
    <property type="protein sequence ID" value="JAH13029.1"/>
    <property type="molecule type" value="Transcribed_RNA"/>
</dbReference>
<proteinExistence type="predicted"/>
<reference evidence="1" key="1">
    <citation type="submission" date="2014-11" db="EMBL/GenBank/DDBJ databases">
        <authorList>
            <person name="Amaro Gonzalez C."/>
        </authorList>
    </citation>
    <scope>NUCLEOTIDE SEQUENCE</scope>
</reference>
<dbReference type="AlphaFoldDB" id="A0A0E9Q8F6"/>
<evidence type="ECO:0000313" key="1">
    <source>
        <dbReference type="EMBL" id="JAH13029.1"/>
    </source>
</evidence>
<name>A0A0E9Q8F6_ANGAN</name>